<accession>A0A061QR32</accession>
<dbReference type="GO" id="GO:0005868">
    <property type="term" value="C:cytoplasmic dynein complex"/>
    <property type="evidence" value="ECO:0007669"/>
    <property type="project" value="UniProtKB-UniRule"/>
</dbReference>
<comment type="subcellular location">
    <subcellularLocation>
        <location evidence="1 10">Cytoplasm</location>
        <location evidence="1 10">Cytoskeleton</location>
    </subcellularLocation>
</comment>
<gene>
    <name evidence="12" type="primary">DYNLRB</name>
    <name evidence="12" type="ORF">TSPGSL018_27882</name>
</gene>
<evidence type="ECO:0000256" key="4">
    <source>
        <dbReference type="ARBA" id="ARBA00022490"/>
    </source>
</evidence>
<keyword evidence="4 10" id="KW-0963">Cytoplasm</keyword>
<keyword evidence="8 10" id="KW-0206">Cytoskeleton</keyword>
<name>A0A061QR32_9CHLO</name>
<dbReference type="GO" id="GO:0005737">
    <property type="term" value="C:cytoplasm"/>
    <property type="evidence" value="ECO:0007669"/>
    <property type="project" value="UniProtKB-UniRule"/>
</dbReference>
<evidence type="ECO:0000256" key="3">
    <source>
        <dbReference type="ARBA" id="ARBA00022448"/>
    </source>
</evidence>
<comment type="function">
    <text evidence="9">Acts as one of several non-catalytic accessory components of the cytoplasmic dynein 1 complex that are thought to be involved in linking dynein to cargos and to adapter proteins that regulate dynein function. Cytoplasmic dynein 1 acts as a motor for the intracellular retrograde motility of vesicles and organelles along microtubules.</text>
</comment>
<proteinExistence type="inferred from homology"/>
<keyword evidence="3 10" id="KW-0813">Transport</keyword>
<dbReference type="SUPFAM" id="SSF103196">
    <property type="entry name" value="Roadblock/LC7 domain"/>
    <property type="match status" value="1"/>
</dbReference>
<evidence type="ECO:0000256" key="10">
    <source>
        <dbReference type="PIRNR" id="PIRNR009998"/>
    </source>
</evidence>
<comment type="similarity">
    <text evidence="2 10">Belongs to the GAMAD family.</text>
</comment>
<dbReference type="PANTHER" id="PTHR10779">
    <property type="entry name" value="DYNEIN LIGHT CHAIN ROADBLOCK"/>
    <property type="match status" value="1"/>
</dbReference>
<dbReference type="Gene3D" id="3.30.450.30">
    <property type="entry name" value="Dynein light chain 2a, cytoplasmic"/>
    <property type="match status" value="1"/>
</dbReference>
<dbReference type="SMART" id="SM00960">
    <property type="entry name" value="Robl_LC7"/>
    <property type="match status" value="1"/>
</dbReference>
<dbReference type="Pfam" id="PF03259">
    <property type="entry name" value="Robl_LC7"/>
    <property type="match status" value="1"/>
</dbReference>
<evidence type="ECO:0000256" key="1">
    <source>
        <dbReference type="ARBA" id="ARBA00004245"/>
    </source>
</evidence>
<dbReference type="PIRSF" id="PIRSF009998">
    <property type="entry name" value="DLC7"/>
    <property type="match status" value="1"/>
</dbReference>
<evidence type="ECO:0000259" key="11">
    <source>
        <dbReference type="SMART" id="SM00960"/>
    </source>
</evidence>
<feature type="domain" description="Roadblock/LAMTOR2" evidence="11">
    <location>
        <begin position="7"/>
        <end position="99"/>
    </location>
</feature>
<evidence type="ECO:0000313" key="12">
    <source>
        <dbReference type="EMBL" id="JAC60836.1"/>
    </source>
</evidence>
<evidence type="ECO:0000256" key="5">
    <source>
        <dbReference type="ARBA" id="ARBA00022701"/>
    </source>
</evidence>
<organism evidence="12">
    <name type="scientific">Tetraselmis sp. GSL018</name>
    <dbReference type="NCBI Taxonomy" id="582737"/>
    <lineage>
        <taxon>Eukaryota</taxon>
        <taxon>Viridiplantae</taxon>
        <taxon>Chlorophyta</taxon>
        <taxon>core chlorophytes</taxon>
        <taxon>Chlorodendrophyceae</taxon>
        <taxon>Chlorodendrales</taxon>
        <taxon>Chlorodendraceae</taxon>
        <taxon>Tetraselmis</taxon>
    </lineage>
</organism>
<sequence length="104" mass="11637">MSDIAQVEETIKRISSHKGVKGSMIINGDGIAIRTTMSNEDTVQHAALISRFTEKARSCVRATGEEDELQFVRVRSKKHEIIIAPSFESNQVYYLVVIQDPSTQ</sequence>
<evidence type="ECO:0000256" key="2">
    <source>
        <dbReference type="ARBA" id="ARBA00007191"/>
    </source>
</evidence>
<dbReference type="InterPro" id="IPR004942">
    <property type="entry name" value="Roadblock/LAMTOR2_dom"/>
</dbReference>
<protein>
    <recommendedName>
        <fullName evidence="10">Dynein light chain roadblock</fullName>
    </recommendedName>
</protein>
<reference evidence="12" key="1">
    <citation type="submission" date="2014-05" db="EMBL/GenBank/DDBJ databases">
        <title>The transcriptome of the halophilic microalga Tetraselmis sp. GSL018 isolated from the Great Salt Lake, Utah.</title>
        <authorList>
            <person name="Jinkerson R.E."/>
            <person name="D'Adamo S."/>
            <person name="Posewitz M.C."/>
        </authorList>
    </citation>
    <scope>NUCLEOTIDE SEQUENCE</scope>
    <source>
        <strain evidence="12">GSL018</strain>
    </source>
</reference>
<dbReference type="InterPro" id="IPR016561">
    <property type="entry name" value="DYNLRB1/2"/>
</dbReference>
<evidence type="ECO:0000256" key="6">
    <source>
        <dbReference type="ARBA" id="ARBA00023017"/>
    </source>
</evidence>
<dbReference type="AlphaFoldDB" id="A0A061QR32"/>
<dbReference type="EMBL" id="GBEZ01026370">
    <property type="protein sequence ID" value="JAC60836.1"/>
    <property type="molecule type" value="Transcribed_RNA"/>
</dbReference>
<evidence type="ECO:0000256" key="9">
    <source>
        <dbReference type="ARBA" id="ARBA00025362"/>
    </source>
</evidence>
<dbReference type="FunFam" id="3.30.450.30:FF:000009">
    <property type="entry name" value="Dynein light chain roadblock"/>
    <property type="match status" value="1"/>
</dbReference>
<keyword evidence="6 10" id="KW-0243">Dynein</keyword>
<dbReference type="GO" id="GO:0005874">
    <property type="term" value="C:microtubule"/>
    <property type="evidence" value="ECO:0007669"/>
    <property type="project" value="UniProtKB-UniRule"/>
</dbReference>
<keyword evidence="7 10" id="KW-0505">Motor protein</keyword>
<dbReference type="GO" id="GO:0045505">
    <property type="term" value="F:dynein intermediate chain binding"/>
    <property type="evidence" value="ECO:0007669"/>
    <property type="project" value="UniProtKB-UniRule"/>
</dbReference>
<evidence type="ECO:0000256" key="8">
    <source>
        <dbReference type="ARBA" id="ARBA00023212"/>
    </source>
</evidence>
<dbReference type="GO" id="GO:0007018">
    <property type="term" value="P:microtubule-based movement"/>
    <property type="evidence" value="ECO:0007669"/>
    <property type="project" value="UniProtKB-UniRule"/>
</dbReference>
<keyword evidence="5 10" id="KW-0493">Microtubule</keyword>
<evidence type="ECO:0000256" key="7">
    <source>
        <dbReference type="ARBA" id="ARBA00023175"/>
    </source>
</evidence>